<organism evidence="2 3">
    <name type="scientific">Oryctes borbonicus</name>
    <dbReference type="NCBI Taxonomy" id="1629725"/>
    <lineage>
        <taxon>Eukaryota</taxon>
        <taxon>Metazoa</taxon>
        <taxon>Ecdysozoa</taxon>
        <taxon>Arthropoda</taxon>
        <taxon>Hexapoda</taxon>
        <taxon>Insecta</taxon>
        <taxon>Pterygota</taxon>
        <taxon>Neoptera</taxon>
        <taxon>Endopterygota</taxon>
        <taxon>Coleoptera</taxon>
        <taxon>Polyphaga</taxon>
        <taxon>Scarabaeiformia</taxon>
        <taxon>Scarabaeidae</taxon>
        <taxon>Dynastinae</taxon>
        <taxon>Oryctes</taxon>
    </lineage>
</organism>
<accession>A0A0T6BGF8</accession>
<sequence>VSGDTTPTSDTPLETQNPSTKPSRRRRVDRTNNASLNNNNNNNNGQMPDFTLNNNNNNNTTSNNNNNNNNNNHVKNERLSPGTPDNSSGSRSITPSSASHPDTPPAPENNPMLASLPGRNYSDFMRSLAAKYNNTSTNDYFTAVRNGFPPPLDPRFKPTAFTNIMQNLPTTSKDENSKKPDFSAIFPPFAANSLLPPLIDMSSTQALLAMMRTAKESELQGLLKNVKRQETSSPLDLSAAAPPTKRARTKAPSTGSNGGSTSNNNLINHKRDQSESPRLQEDISSWTVDDVCNFVSSIDICAEYAQV</sequence>
<evidence type="ECO:0000313" key="3">
    <source>
        <dbReference type="Proteomes" id="UP000051574"/>
    </source>
</evidence>
<gene>
    <name evidence="2" type="ORF">AMK59_2189</name>
</gene>
<keyword evidence="3" id="KW-1185">Reference proteome</keyword>
<feature type="compositionally biased region" description="Polar residues" evidence="1">
    <location>
        <begin position="1"/>
        <end position="21"/>
    </location>
</feature>
<dbReference type="Proteomes" id="UP000051574">
    <property type="component" value="Unassembled WGS sequence"/>
</dbReference>
<feature type="region of interest" description="Disordered" evidence="1">
    <location>
        <begin position="226"/>
        <end position="280"/>
    </location>
</feature>
<name>A0A0T6BGF8_9SCAR</name>
<feature type="compositionally biased region" description="Basic and acidic residues" evidence="1">
    <location>
        <begin position="269"/>
        <end position="280"/>
    </location>
</feature>
<dbReference type="EMBL" id="LJIG01000606">
    <property type="protein sequence ID" value="KRT86334.1"/>
    <property type="molecule type" value="Genomic_DNA"/>
</dbReference>
<comment type="caution">
    <text evidence="2">The sequence shown here is derived from an EMBL/GenBank/DDBJ whole genome shotgun (WGS) entry which is preliminary data.</text>
</comment>
<feature type="compositionally biased region" description="Low complexity" evidence="1">
    <location>
        <begin position="53"/>
        <end position="72"/>
    </location>
</feature>
<feature type="non-terminal residue" evidence="2">
    <location>
        <position position="1"/>
    </location>
</feature>
<reference evidence="2 3" key="1">
    <citation type="submission" date="2015-09" db="EMBL/GenBank/DDBJ databases">
        <title>Draft genome of the scarab beetle Oryctes borbonicus.</title>
        <authorList>
            <person name="Meyer J.M."/>
            <person name="Markov G.V."/>
            <person name="Baskaran P."/>
            <person name="Herrmann M."/>
            <person name="Sommer R.J."/>
            <person name="Roedelsperger C."/>
        </authorList>
    </citation>
    <scope>NUCLEOTIDE SEQUENCE [LARGE SCALE GENOMIC DNA]</scope>
    <source>
        <strain evidence="2">OB123</strain>
        <tissue evidence="2">Whole animal</tissue>
    </source>
</reference>
<feature type="compositionally biased region" description="Low complexity" evidence="1">
    <location>
        <begin position="253"/>
        <end position="265"/>
    </location>
</feature>
<feature type="region of interest" description="Disordered" evidence="1">
    <location>
        <begin position="1"/>
        <end position="118"/>
    </location>
</feature>
<dbReference type="OrthoDB" id="6433810at2759"/>
<evidence type="ECO:0000256" key="1">
    <source>
        <dbReference type="SAM" id="MobiDB-lite"/>
    </source>
</evidence>
<proteinExistence type="predicted"/>
<feature type="non-terminal residue" evidence="2">
    <location>
        <position position="307"/>
    </location>
</feature>
<feature type="compositionally biased region" description="Polar residues" evidence="1">
    <location>
        <begin position="83"/>
        <end position="100"/>
    </location>
</feature>
<dbReference type="AlphaFoldDB" id="A0A0T6BGF8"/>
<protein>
    <submittedName>
        <fullName evidence="2">Uncharacterized protein</fullName>
    </submittedName>
</protein>
<evidence type="ECO:0000313" key="2">
    <source>
        <dbReference type="EMBL" id="KRT86334.1"/>
    </source>
</evidence>
<feature type="compositionally biased region" description="Low complexity" evidence="1">
    <location>
        <begin position="32"/>
        <end position="44"/>
    </location>
</feature>